<protein>
    <recommendedName>
        <fullName evidence="12">Innexin</fullName>
    </recommendedName>
</protein>
<keyword evidence="5 12" id="KW-0812">Transmembrane</keyword>
<dbReference type="VEuPathDB" id="VectorBase:CSON000262"/>
<reference evidence="13" key="1">
    <citation type="submission" date="2018-04" db="EMBL/GenBank/DDBJ databases">
        <authorList>
            <person name="Go L.Y."/>
            <person name="Mitchell J.A."/>
        </authorList>
    </citation>
    <scope>NUCLEOTIDE SEQUENCE</scope>
    <source>
        <tissue evidence="13">Whole organism</tissue>
    </source>
</reference>
<evidence type="ECO:0000256" key="3">
    <source>
        <dbReference type="ARBA" id="ARBA00022448"/>
    </source>
</evidence>
<dbReference type="GO" id="GO:0034220">
    <property type="term" value="P:monoatomic ion transmembrane transport"/>
    <property type="evidence" value="ECO:0007669"/>
    <property type="project" value="UniProtKB-KW"/>
</dbReference>
<feature type="transmembrane region" description="Helical" evidence="12">
    <location>
        <begin position="349"/>
        <end position="375"/>
    </location>
</feature>
<evidence type="ECO:0000256" key="1">
    <source>
        <dbReference type="ARBA" id="ARBA00004610"/>
    </source>
</evidence>
<dbReference type="InterPro" id="IPR000990">
    <property type="entry name" value="Innexin"/>
</dbReference>
<feature type="transmembrane region" description="Helical" evidence="12">
    <location>
        <begin position="436"/>
        <end position="463"/>
    </location>
</feature>
<sequence length="533" mass="61530">MLNSLKPIKVYLVRRNLNTTNWPFKLLCRLNVGILLFFVALMTLNQFFGSPIDCGSDVGSIRKDSIESYCWVMGLYVQKGFTGIVTNKTASIGYITGPLTGERIYLRYYQWLILVYFGLAASFSFPSVLWKIWENGRVKQLCDGLDVPLFEKNWTTERRAEIVGYFVWSGIRSTHMLYALKRNLNTTNWPFKLLCRLNVGILLFFVALMTLNQFFGSPIDCGSDVGSIRKDSIESYCWVMGLYVQKGFTGIVTNKTASIGYITGPLTGERIYLRYYQWLILVYFGLAASFSFPSVLWKIWENGRVKQLCDGLDVPLFEKNWTTERRAEIVGYFVWSGIRSTHMLYALKYFICQVILFIVSIINIWFIEIIFSGFWTKYYHAVAALYPFDYDTYVEQTAKIFPRMAKCEFINYGASGSLQKLDALCLLPLNMVNEKIFTFLFFWLLLMVIVATLSLIWSCVVACSSCLRIYILKAQTHEISLGQIRRATNNGSLGDFFILHLLGKNMNPYVFKDLLIELSKYKFIKKTDEIEDC</sequence>
<evidence type="ECO:0000256" key="7">
    <source>
        <dbReference type="ARBA" id="ARBA00022949"/>
    </source>
</evidence>
<reference evidence="14" key="2">
    <citation type="submission" date="2018-07" db="EMBL/GenBank/DDBJ databases">
        <authorList>
            <person name="Quirk P.G."/>
            <person name="Krulwich T.A."/>
        </authorList>
    </citation>
    <scope>NUCLEOTIDE SEQUENCE</scope>
</reference>
<keyword evidence="6" id="KW-0303">Gap junction</keyword>
<dbReference type="GO" id="GO:0005921">
    <property type="term" value="C:gap junction"/>
    <property type="evidence" value="ECO:0007669"/>
    <property type="project" value="UniProtKB-SubCell"/>
</dbReference>
<keyword evidence="7" id="KW-0965">Cell junction</keyword>
<dbReference type="Pfam" id="PF00876">
    <property type="entry name" value="Innexin"/>
    <property type="match status" value="2"/>
</dbReference>
<dbReference type="PANTHER" id="PTHR11893:SF43">
    <property type="entry name" value="INNEXIN INX4-RELATED"/>
    <property type="match status" value="1"/>
</dbReference>
<dbReference type="PRINTS" id="PR01262">
    <property type="entry name" value="INNEXIN"/>
</dbReference>
<dbReference type="AlphaFoldDB" id="A0A336KXM3"/>
<dbReference type="PANTHER" id="PTHR11893">
    <property type="entry name" value="INNEXIN"/>
    <property type="match status" value="1"/>
</dbReference>
<feature type="transmembrane region" description="Helical" evidence="12">
    <location>
        <begin position="108"/>
        <end position="130"/>
    </location>
</feature>
<dbReference type="GO" id="GO:0005243">
    <property type="term" value="F:gap junction channel activity"/>
    <property type="evidence" value="ECO:0007669"/>
    <property type="project" value="TreeGrafter"/>
</dbReference>
<evidence type="ECO:0000256" key="10">
    <source>
        <dbReference type="ARBA" id="ARBA00023136"/>
    </source>
</evidence>
<evidence type="ECO:0000256" key="2">
    <source>
        <dbReference type="ARBA" id="ARBA00004651"/>
    </source>
</evidence>
<evidence type="ECO:0000256" key="8">
    <source>
        <dbReference type="ARBA" id="ARBA00022989"/>
    </source>
</evidence>
<evidence type="ECO:0000256" key="9">
    <source>
        <dbReference type="ARBA" id="ARBA00023065"/>
    </source>
</evidence>
<keyword evidence="11 12" id="KW-0407">Ion channel</keyword>
<evidence type="ECO:0000256" key="4">
    <source>
        <dbReference type="ARBA" id="ARBA00022475"/>
    </source>
</evidence>
<comment type="similarity">
    <text evidence="12">Belongs to the pannexin family.</text>
</comment>
<feature type="transmembrane region" description="Helical" evidence="12">
    <location>
        <begin position="193"/>
        <end position="215"/>
    </location>
</feature>
<evidence type="ECO:0000256" key="5">
    <source>
        <dbReference type="ARBA" id="ARBA00022692"/>
    </source>
</evidence>
<comment type="caution">
    <text evidence="12">Lacks conserved residue(s) required for the propagation of feature annotation.</text>
</comment>
<dbReference type="EMBL" id="UFQS01001036">
    <property type="protein sequence ID" value="SSX08665.1"/>
    <property type="molecule type" value="Genomic_DNA"/>
</dbReference>
<dbReference type="GO" id="GO:0005886">
    <property type="term" value="C:plasma membrane"/>
    <property type="evidence" value="ECO:0007669"/>
    <property type="project" value="UniProtKB-SubCell"/>
</dbReference>
<dbReference type="EMBL" id="UFQT01001036">
    <property type="protein sequence ID" value="SSX28580.1"/>
    <property type="molecule type" value="Genomic_DNA"/>
</dbReference>
<keyword evidence="8 12" id="KW-1133">Transmembrane helix</keyword>
<keyword evidence="4" id="KW-1003">Cell membrane</keyword>
<organism evidence="13">
    <name type="scientific">Culicoides sonorensis</name>
    <name type="common">Biting midge</name>
    <dbReference type="NCBI Taxonomy" id="179676"/>
    <lineage>
        <taxon>Eukaryota</taxon>
        <taxon>Metazoa</taxon>
        <taxon>Ecdysozoa</taxon>
        <taxon>Arthropoda</taxon>
        <taxon>Hexapoda</taxon>
        <taxon>Insecta</taxon>
        <taxon>Pterygota</taxon>
        <taxon>Neoptera</taxon>
        <taxon>Endopterygota</taxon>
        <taxon>Diptera</taxon>
        <taxon>Nematocera</taxon>
        <taxon>Chironomoidea</taxon>
        <taxon>Ceratopogonidae</taxon>
        <taxon>Ceratopogoninae</taxon>
        <taxon>Culicoides</taxon>
        <taxon>Monoculicoides</taxon>
    </lineage>
</organism>
<dbReference type="PROSITE" id="PS51013">
    <property type="entry name" value="PANNEXIN"/>
    <property type="match status" value="2"/>
</dbReference>
<name>A0A336KXM3_CULSO</name>
<evidence type="ECO:0000256" key="11">
    <source>
        <dbReference type="ARBA" id="ARBA00023303"/>
    </source>
</evidence>
<proteinExistence type="inferred from homology"/>
<keyword evidence="10 12" id="KW-0472">Membrane</keyword>
<evidence type="ECO:0000313" key="14">
    <source>
        <dbReference type="EMBL" id="SSX28580.1"/>
    </source>
</evidence>
<evidence type="ECO:0000256" key="12">
    <source>
        <dbReference type="RuleBase" id="RU010713"/>
    </source>
</evidence>
<dbReference type="GO" id="GO:0007602">
    <property type="term" value="P:phototransduction"/>
    <property type="evidence" value="ECO:0007669"/>
    <property type="project" value="TreeGrafter"/>
</dbReference>
<feature type="transmembrane region" description="Helical" evidence="12">
    <location>
        <begin position="26"/>
        <end position="48"/>
    </location>
</feature>
<evidence type="ECO:0000313" key="13">
    <source>
        <dbReference type="EMBL" id="SSX08665.1"/>
    </source>
</evidence>
<accession>A0A336KXM3</accession>
<comment type="function">
    <text evidence="12">Structural component of the gap junctions.</text>
</comment>
<comment type="subcellular location">
    <subcellularLocation>
        <location evidence="1">Cell junction</location>
        <location evidence="1">Gap junction</location>
    </subcellularLocation>
    <subcellularLocation>
        <location evidence="2 12">Cell membrane</location>
        <topology evidence="2 12">Multi-pass membrane protein</topology>
    </subcellularLocation>
</comment>
<feature type="transmembrane region" description="Helical" evidence="12">
    <location>
        <begin position="275"/>
        <end position="297"/>
    </location>
</feature>
<evidence type="ECO:0000256" key="6">
    <source>
        <dbReference type="ARBA" id="ARBA00022868"/>
    </source>
</evidence>
<keyword evidence="3 12" id="KW-0813">Transport</keyword>
<gene>
    <name evidence="13" type="primary">CSON000262</name>
    <name evidence="12" type="synonym">inx</name>
</gene>
<keyword evidence="9 12" id="KW-0406">Ion transport</keyword>